<dbReference type="InterPro" id="IPR005835">
    <property type="entry name" value="NTP_transferase_dom"/>
</dbReference>
<dbReference type="SUPFAM" id="SSF53448">
    <property type="entry name" value="Nucleotide-diphospho-sugar transferases"/>
    <property type="match status" value="1"/>
</dbReference>
<dbReference type="Pfam" id="PF00483">
    <property type="entry name" value="NTP_transferase"/>
    <property type="match status" value="1"/>
</dbReference>
<keyword evidence="1" id="KW-0129">CBS domain</keyword>
<sequence length="367" mass="41474">MSEDNLSRLYITADKTVLDALKQMDRVAKKLLILVDEESTYQNLISVGDLQRAVINNVPLSAKIAELKIDAKWVCNKSDSFSHIKRTMAKIRCDFMPVVDEHNNVIAIHYWNNVFGGADRYKSKVCKAIPVVIMAGGKGTRLKPISNVLPKPLTPVGERTILEEIIDQFQAVGCDKFHLSVNYKKELIQYFVDGFKSDDYSIDYVCESKPLGTAGSLALLRDKIDNTFFVTNCDILINQNLDEVLGYHRRNCNKITLIAALKHHKLSYGTLKTGDDGVLLALEEKPEFTFKINTGVYLLEPEVFEFLQDDEYMDITDLIETVKNSGGQVGVFPISDKSWMDIGEWPEYIKTVHSLSDDDNFNGLIFN</sequence>
<dbReference type="InterPro" id="IPR046342">
    <property type="entry name" value="CBS_dom_sf"/>
</dbReference>
<keyword evidence="4" id="KW-1185">Reference proteome</keyword>
<gene>
    <name evidence="3" type="ORF">OIK42_06810</name>
</gene>
<accession>A0ABT5L0C8</accession>
<dbReference type="PROSITE" id="PS51371">
    <property type="entry name" value="CBS"/>
    <property type="match status" value="1"/>
</dbReference>
<dbReference type="RefSeq" id="WP_273639347.1">
    <property type="nucleotide sequence ID" value="NZ_JAQQXP010000001.1"/>
</dbReference>
<dbReference type="InterPro" id="IPR029044">
    <property type="entry name" value="Nucleotide-diphossugar_trans"/>
</dbReference>
<evidence type="ECO:0000256" key="1">
    <source>
        <dbReference type="PROSITE-ProRule" id="PRU00703"/>
    </source>
</evidence>
<feature type="domain" description="CBS" evidence="2">
    <location>
        <begin position="1"/>
        <end position="60"/>
    </location>
</feature>
<evidence type="ECO:0000313" key="4">
    <source>
        <dbReference type="Proteomes" id="UP001218788"/>
    </source>
</evidence>
<name>A0ABT5L0C8_9ALTE</name>
<dbReference type="EMBL" id="JAQQXP010000001">
    <property type="protein sequence ID" value="MDC8830474.1"/>
    <property type="molecule type" value="Genomic_DNA"/>
</dbReference>
<protein>
    <submittedName>
        <fullName evidence="3">Nucleotidyltransferase family protein</fullName>
    </submittedName>
</protein>
<reference evidence="3 4" key="1">
    <citation type="submission" date="2022-10" db="EMBL/GenBank/DDBJ databases">
        <title>Alteromonas sp. chi3 Genome sequencing.</title>
        <authorList>
            <person name="Park S."/>
        </authorList>
    </citation>
    <scope>NUCLEOTIDE SEQUENCE [LARGE SCALE GENOMIC DNA]</scope>
    <source>
        <strain evidence="4">chi3</strain>
    </source>
</reference>
<proteinExistence type="predicted"/>
<dbReference type="Gene3D" id="3.10.580.10">
    <property type="entry name" value="CBS-domain"/>
    <property type="match status" value="1"/>
</dbReference>
<dbReference type="CDD" id="cd06426">
    <property type="entry name" value="NTP_transferase_like_2"/>
    <property type="match status" value="1"/>
</dbReference>
<dbReference type="Proteomes" id="UP001218788">
    <property type="component" value="Unassembled WGS sequence"/>
</dbReference>
<dbReference type="InterPro" id="IPR000644">
    <property type="entry name" value="CBS_dom"/>
</dbReference>
<evidence type="ECO:0000313" key="3">
    <source>
        <dbReference type="EMBL" id="MDC8830474.1"/>
    </source>
</evidence>
<dbReference type="PANTHER" id="PTHR22572">
    <property type="entry name" value="SUGAR-1-PHOSPHATE GUANYL TRANSFERASE"/>
    <property type="match status" value="1"/>
</dbReference>
<dbReference type="InterPro" id="IPR050486">
    <property type="entry name" value="Mannose-1P_guanyltransferase"/>
</dbReference>
<dbReference type="Gene3D" id="3.90.550.10">
    <property type="entry name" value="Spore Coat Polysaccharide Biosynthesis Protein SpsA, Chain A"/>
    <property type="match status" value="1"/>
</dbReference>
<evidence type="ECO:0000259" key="2">
    <source>
        <dbReference type="PROSITE" id="PS51371"/>
    </source>
</evidence>
<organism evidence="3 4">
    <name type="scientific">Alteromonas gilva</name>
    <dbReference type="NCBI Taxonomy" id="2987522"/>
    <lineage>
        <taxon>Bacteria</taxon>
        <taxon>Pseudomonadati</taxon>
        <taxon>Pseudomonadota</taxon>
        <taxon>Gammaproteobacteria</taxon>
        <taxon>Alteromonadales</taxon>
        <taxon>Alteromonadaceae</taxon>
        <taxon>Alteromonas/Salinimonas group</taxon>
        <taxon>Alteromonas</taxon>
    </lineage>
</organism>
<comment type="caution">
    <text evidence="3">The sequence shown here is derived from an EMBL/GenBank/DDBJ whole genome shotgun (WGS) entry which is preliminary data.</text>
</comment>